<dbReference type="SFLD" id="SFLDG00002">
    <property type="entry name" value="C1.7:_P-type_atpase_like"/>
    <property type="match status" value="1"/>
</dbReference>
<feature type="region of interest" description="Disordered" evidence="11">
    <location>
        <begin position="829"/>
        <end position="853"/>
    </location>
</feature>
<feature type="transmembrane region" description="Helical" evidence="10">
    <location>
        <begin position="428"/>
        <end position="451"/>
    </location>
</feature>
<dbReference type="Pfam" id="PF00122">
    <property type="entry name" value="E1-E2_ATPase"/>
    <property type="match status" value="1"/>
</dbReference>
<dbReference type="InterPro" id="IPR044492">
    <property type="entry name" value="P_typ_ATPase_HD_dom"/>
</dbReference>
<evidence type="ECO:0000256" key="2">
    <source>
        <dbReference type="ARBA" id="ARBA00006024"/>
    </source>
</evidence>
<keyword evidence="9 10" id="KW-0472">Membrane</keyword>
<keyword evidence="14" id="KW-1185">Reference proteome</keyword>
<dbReference type="SUPFAM" id="SSF81653">
    <property type="entry name" value="Calcium ATPase, transduction domain A"/>
    <property type="match status" value="1"/>
</dbReference>
<dbReference type="InterPro" id="IPR036412">
    <property type="entry name" value="HAD-like_sf"/>
</dbReference>
<evidence type="ECO:0000256" key="5">
    <source>
        <dbReference type="ARBA" id="ARBA00022741"/>
    </source>
</evidence>
<dbReference type="Gene3D" id="3.40.50.1000">
    <property type="entry name" value="HAD superfamily/HAD-like"/>
    <property type="match status" value="1"/>
</dbReference>
<feature type="transmembrane region" description="Helical" evidence="10">
    <location>
        <begin position="801"/>
        <end position="820"/>
    </location>
</feature>
<feature type="compositionally biased region" description="Low complexity" evidence="11">
    <location>
        <begin position="832"/>
        <end position="853"/>
    </location>
</feature>
<feature type="transmembrane region" description="Helical" evidence="10">
    <location>
        <begin position="771"/>
        <end position="789"/>
    </location>
</feature>
<feature type="transmembrane region" description="Helical" evidence="10">
    <location>
        <begin position="276"/>
        <end position="294"/>
    </location>
</feature>
<dbReference type="SFLD" id="SFLDF00027">
    <property type="entry name" value="p-type_atpase"/>
    <property type="match status" value="1"/>
</dbReference>
<dbReference type="InterPro" id="IPR008250">
    <property type="entry name" value="ATPase_P-typ_transduc_dom_A_sf"/>
</dbReference>
<keyword evidence="7" id="KW-1278">Translocase</keyword>
<dbReference type="SUPFAM" id="SSF81665">
    <property type="entry name" value="Calcium ATPase, transmembrane domain M"/>
    <property type="match status" value="1"/>
</dbReference>
<evidence type="ECO:0000256" key="10">
    <source>
        <dbReference type="RuleBase" id="RU362081"/>
    </source>
</evidence>
<proteinExistence type="inferred from homology"/>
<feature type="transmembrane region" description="Helical" evidence="10">
    <location>
        <begin position="457"/>
        <end position="482"/>
    </location>
</feature>
<evidence type="ECO:0000256" key="8">
    <source>
        <dbReference type="ARBA" id="ARBA00022989"/>
    </source>
</evidence>
<dbReference type="Gene3D" id="3.40.1110.10">
    <property type="entry name" value="Calcium-transporting ATPase, cytoplasmic domain N"/>
    <property type="match status" value="1"/>
</dbReference>
<dbReference type="InterPro" id="IPR027256">
    <property type="entry name" value="P-typ_ATPase_IB"/>
</dbReference>
<dbReference type="SFLD" id="SFLDS00003">
    <property type="entry name" value="Haloacid_Dehalogenase"/>
    <property type="match status" value="1"/>
</dbReference>
<dbReference type="PROSITE" id="PS50846">
    <property type="entry name" value="HMA_2"/>
    <property type="match status" value="1"/>
</dbReference>
<protein>
    <submittedName>
        <fullName evidence="13">Heavy metal translocating P-type ATPase</fullName>
    </submittedName>
</protein>
<dbReference type="Proteomes" id="UP001596112">
    <property type="component" value="Unassembled WGS sequence"/>
</dbReference>
<dbReference type="PROSITE" id="PS00154">
    <property type="entry name" value="ATPASE_E1_E2"/>
    <property type="match status" value="1"/>
</dbReference>
<evidence type="ECO:0000256" key="4">
    <source>
        <dbReference type="ARBA" id="ARBA00022723"/>
    </source>
</evidence>
<feature type="region of interest" description="Disordered" evidence="11">
    <location>
        <begin position="1"/>
        <end position="25"/>
    </location>
</feature>
<dbReference type="PANTHER" id="PTHR43520:SF8">
    <property type="entry name" value="P-TYPE CU(+) TRANSPORTER"/>
    <property type="match status" value="1"/>
</dbReference>
<dbReference type="NCBIfam" id="TIGR01525">
    <property type="entry name" value="ATPase-IB_hvy"/>
    <property type="match status" value="1"/>
</dbReference>
<keyword evidence="6 10" id="KW-0067">ATP-binding</keyword>
<dbReference type="PRINTS" id="PR00120">
    <property type="entry name" value="HATPASE"/>
</dbReference>
<feature type="compositionally biased region" description="Basic and acidic residues" evidence="11">
    <location>
        <begin position="7"/>
        <end position="25"/>
    </location>
</feature>
<dbReference type="CDD" id="cd02094">
    <property type="entry name" value="P-type_ATPase_Cu-like"/>
    <property type="match status" value="1"/>
</dbReference>
<feature type="compositionally biased region" description="Low complexity" evidence="11">
    <location>
        <begin position="148"/>
        <end position="159"/>
    </location>
</feature>
<reference evidence="14" key="1">
    <citation type="journal article" date="2019" name="Int. J. Syst. Evol. Microbiol.">
        <title>The Global Catalogue of Microorganisms (GCM) 10K type strain sequencing project: providing services to taxonomists for standard genome sequencing and annotation.</title>
        <authorList>
            <consortium name="The Broad Institute Genomics Platform"/>
            <consortium name="The Broad Institute Genome Sequencing Center for Infectious Disease"/>
            <person name="Wu L."/>
            <person name="Ma J."/>
        </authorList>
    </citation>
    <scope>NUCLEOTIDE SEQUENCE [LARGE SCALE GENOMIC DNA]</scope>
    <source>
        <strain evidence="14">JCM 9918</strain>
    </source>
</reference>
<dbReference type="PRINTS" id="PR00119">
    <property type="entry name" value="CATATPASE"/>
</dbReference>
<organism evidence="13 14">
    <name type="scientific">Streptomyces heilongjiangensis</name>
    <dbReference type="NCBI Taxonomy" id="945052"/>
    <lineage>
        <taxon>Bacteria</taxon>
        <taxon>Bacillati</taxon>
        <taxon>Actinomycetota</taxon>
        <taxon>Actinomycetes</taxon>
        <taxon>Kitasatosporales</taxon>
        <taxon>Streptomycetaceae</taxon>
        <taxon>Streptomyces</taxon>
    </lineage>
</organism>
<comment type="subcellular location">
    <subcellularLocation>
        <location evidence="1">Cell membrane</location>
        <topology evidence="1">Multi-pass membrane protein</topology>
    </subcellularLocation>
</comment>
<keyword evidence="3 10" id="KW-0812">Transmembrane</keyword>
<dbReference type="InterPro" id="IPR059000">
    <property type="entry name" value="ATPase_P-type_domA"/>
</dbReference>
<dbReference type="RefSeq" id="WP_272171796.1">
    <property type="nucleotide sequence ID" value="NZ_JAQOSL010000037.1"/>
</dbReference>
<comment type="similarity">
    <text evidence="2 10">Belongs to the cation transport ATPase (P-type) (TC 3.A.3) family. Type IB subfamily.</text>
</comment>
<comment type="caution">
    <text evidence="13">The sequence shown here is derived from an EMBL/GenBank/DDBJ whole genome shotgun (WGS) entry which is preliminary data.</text>
</comment>
<feature type="transmembrane region" description="Helical" evidence="10">
    <location>
        <begin position="219"/>
        <end position="240"/>
    </location>
</feature>
<evidence type="ECO:0000256" key="7">
    <source>
        <dbReference type="ARBA" id="ARBA00022967"/>
    </source>
</evidence>
<keyword evidence="10" id="KW-1003">Cell membrane</keyword>
<name>A0ABW1BJ84_9ACTN</name>
<dbReference type="SUPFAM" id="SSF55008">
    <property type="entry name" value="HMA, heavy metal-associated domain"/>
    <property type="match status" value="1"/>
</dbReference>
<dbReference type="InterPro" id="IPR023298">
    <property type="entry name" value="ATPase_P-typ_TM_dom_sf"/>
</dbReference>
<dbReference type="SUPFAM" id="SSF56784">
    <property type="entry name" value="HAD-like"/>
    <property type="match status" value="1"/>
</dbReference>
<evidence type="ECO:0000256" key="11">
    <source>
        <dbReference type="SAM" id="MobiDB-lite"/>
    </source>
</evidence>
<keyword evidence="5 10" id="KW-0547">Nucleotide-binding</keyword>
<feature type="domain" description="HMA" evidence="12">
    <location>
        <begin position="26"/>
        <end position="92"/>
    </location>
</feature>
<keyword evidence="4 10" id="KW-0479">Metal-binding</keyword>
<dbReference type="InterPro" id="IPR001757">
    <property type="entry name" value="P_typ_ATPase"/>
</dbReference>
<evidence type="ECO:0000256" key="6">
    <source>
        <dbReference type="ARBA" id="ARBA00022840"/>
    </source>
</evidence>
<dbReference type="NCBIfam" id="TIGR01511">
    <property type="entry name" value="ATPase-IB1_Cu"/>
    <property type="match status" value="1"/>
</dbReference>
<evidence type="ECO:0000313" key="13">
    <source>
        <dbReference type="EMBL" id="MFC5812673.1"/>
    </source>
</evidence>
<dbReference type="InterPro" id="IPR006121">
    <property type="entry name" value="HMA_dom"/>
</dbReference>
<dbReference type="InterPro" id="IPR036163">
    <property type="entry name" value="HMA_dom_sf"/>
</dbReference>
<dbReference type="NCBIfam" id="TIGR01494">
    <property type="entry name" value="ATPase_P-type"/>
    <property type="match status" value="1"/>
</dbReference>
<evidence type="ECO:0000313" key="14">
    <source>
        <dbReference type="Proteomes" id="UP001596112"/>
    </source>
</evidence>
<dbReference type="Gene3D" id="3.30.70.100">
    <property type="match status" value="1"/>
</dbReference>
<dbReference type="CDD" id="cd00371">
    <property type="entry name" value="HMA"/>
    <property type="match status" value="1"/>
</dbReference>
<dbReference type="InterPro" id="IPR023299">
    <property type="entry name" value="ATPase_P-typ_cyto_dom_N"/>
</dbReference>
<dbReference type="Pfam" id="PF00403">
    <property type="entry name" value="HMA"/>
    <property type="match status" value="1"/>
</dbReference>
<dbReference type="Pfam" id="PF00702">
    <property type="entry name" value="Hydrolase"/>
    <property type="match status" value="1"/>
</dbReference>
<evidence type="ECO:0000256" key="3">
    <source>
        <dbReference type="ARBA" id="ARBA00022692"/>
    </source>
</evidence>
<feature type="compositionally biased region" description="Low complexity" evidence="11">
    <location>
        <begin position="125"/>
        <end position="138"/>
    </location>
</feature>
<dbReference type="InterPro" id="IPR023214">
    <property type="entry name" value="HAD_sf"/>
</dbReference>
<feature type="transmembrane region" description="Helical" evidence="10">
    <location>
        <begin position="182"/>
        <end position="199"/>
    </location>
</feature>
<evidence type="ECO:0000259" key="12">
    <source>
        <dbReference type="PROSITE" id="PS50846"/>
    </source>
</evidence>
<feature type="region of interest" description="Disordered" evidence="11">
    <location>
        <begin position="103"/>
        <end position="166"/>
    </location>
</feature>
<dbReference type="Gene3D" id="2.70.150.10">
    <property type="entry name" value="Calcium-transporting ATPase, cytoplasmic transduction domain A"/>
    <property type="match status" value="1"/>
</dbReference>
<dbReference type="PANTHER" id="PTHR43520">
    <property type="entry name" value="ATP7, ISOFORM B"/>
    <property type="match status" value="1"/>
</dbReference>
<sequence>MTTVPHPADDHDHPRRDPTSPRKERSTAVLDVRGLAWASQQSTVATVLGRRPGVLEAEVNPVAQSATVVFDPRRTSLAELRRWVTECGYHCAGQVVPSHVCDPMAEPDPPVGDAAGEQAGHEGRAAGAAVLPEPAEPARAAHAEHAKAPAAPQAVPSPHEVMGHGGHGEMSMTAMVADMRNRFLVALLFSVPIVIWSPIGEDVFGLDVPVPFGLRQDVWALLLSLPVIFYSCTVFFGGAVRALRARTLDMMVLVAVAVGSGWLYSLIITLTGGGDVFYEAATVLASFVLLGHWFEMRARGGANDAIRTLLDLAPPKALVVRGGVPVEVPTAEVVVGDLLLVRPGARIAVDGVVEEGESEVDESMVTGESLPVHKAPGAQVVGATINANGTLRVRATKVGADTALAQIVKLVQEAQNSKAPGQRLADRAAFWLVFVALIGGAVTLAVWLLATDRSLDVAMLFAITVVVITCPDALGLATPTAIMVGTGLGAKRGVLFKNAVALEASAGIQVVVMDKTGTLTKGEPEVTDMVTAPGTDEAELLRLVAAVERESEHPLAEAVVRHADAPGAGPASARHFENVPGQGATAVVDGHRVAVGNRRLAVREGVDLGPLADRREELADTGRTVVIAAVDGQASGLIGVADAPRETSAEAVAELHALGVEVVMLTGDNRATARRIAGRLGIDTVVAEVLPGDKAARVAELQRGGRKVAMVGDGVNDAPALAQADLGIAIGAGTDVAIETADLVLMRSDPLDVPTALRIGRATLRKMRQNLGWAIGYNTIALPIAAGVFEPATGLVLRPEIAALSMSGSSIIVAVNALALKRLRLPGAAPSPGEHPVGAPAAPGAGEGSASAS</sequence>
<dbReference type="InterPro" id="IPR018303">
    <property type="entry name" value="ATPase_P-typ_P_site"/>
</dbReference>
<feature type="transmembrane region" description="Helical" evidence="10">
    <location>
        <begin position="252"/>
        <end position="270"/>
    </location>
</feature>
<dbReference type="EMBL" id="JBHSNZ010000039">
    <property type="protein sequence ID" value="MFC5812673.1"/>
    <property type="molecule type" value="Genomic_DNA"/>
</dbReference>
<gene>
    <name evidence="13" type="ORF">ACFQGO_35095</name>
</gene>
<evidence type="ECO:0000256" key="1">
    <source>
        <dbReference type="ARBA" id="ARBA00004651"/>
    </source>
</evidence>
<accession>A0ABW1BJ84</accession>
<evidence type="ECO:0000256" key="9">
    <source>
        <dbReference type="ARBA" id="ARBA00023136"/>
    </source>
</evidence>
<keyword evidence="8 10" id="KW-1133">Transmembrane helix</keyword>